<dbReference type="PANTHER" id="PTHR48258">
    <property type="entry name" value="DUF4218 DOMAIN-CONTAINING PROTEIN-RELATED"/>
    <property type="match status" value="1"/>
</dbReference>
<feature type="domain" description="DUF4218" evidence="2">
    <location>
        <begin position="335"/>
        <end position="405"/>
    </location>
</feature>
<sequence>MDRSWIHQRRISEEYDRGVSEFILYVKEHAKPVNGAYFCPCVRCLNQVYEDLDNIRDHLFIYGIMRSYTVWTWNGEVLYKPTTLRGSDYVEEWTSDHLDEMLLKEMLRENNTLPIRNYGVKIILCPMGLEYQKIHACPNDCVLYRDQYASMKVVWYLPIVPRLKRLFSIKEDVRNLMWYIDGRKCDNLFRHPVDSPQWKNIDATFPEFSAEPRNIRLALATDGINPYGNLKGVEVFDSYSEENFRLRAMLFCTINDFLAYGNLVVIVLKLSSTEAWAENCVHKNRRFLPQNHPYRRLKKAFNGSPEDDVVCKPHNGEEVTTRGILTHLSLFFNAICKKVVDPRQLDDLHNEAIRLLCQLEIYFPPSVFDIMVHLIVHLVREIRICGPVFLRALPCKEAIEFCSSYMPSCEPIGLPKKTVHEHRREGKGVRGVRIESVGGKEVNQAHLYILDNTKDVIPYISQHIDEIKSAHPRISEKWTLNEHNKSFLAWFKKKIYVTPNVSEDQLRIARGPNTDVITFGGYYINNYLFYSTKEDDKIRVQNSGVTLQAEGVHFSNSKDKNPITTSISYFRIIQEIWEIDYITFRVPVFKCKWLDSKSGVVVEDLRFTLVDLNKMSYTDEPFIMASQARQIFYVTDLVNHKWSMVLEGRAMHTTDDEDSLDILETSSFSSRTIENKVDDVPDEIHATRCDHNEGMWEK</sequence>
<evidence type="ECO:0000259" key="1">
    <source>
        <dbReference type="Pfam" id="PF13952"/>
    </source>
</evidence>
<organism evidence="4 5">
    <name type="scientific">Vigna mungo</name>
    <name type="common">Black gram</name>
    <name type="synonym">Phaseolus mungo</name>
    <dbReference type="NCBI Taxonomy" id="3915"/>
    <lineage>
        <taxon>Eukaryota</taxon>
        <taxon>Viridiplantae</taxon>
        <taxon>Streptophyta</taxon>
        <taxon>Embryophyta</taxon>
        <taxon>Tracheophyta</taxon>
        <taxon>Spermatophyta</taxon>
        <taxon>Magnoliopsida</taxon>
        <taxon>eudicotyledons</taxon>
        <taxon>Gunneridae</taxon>
        <taxon>Pentapetalae</taxon>
        <taxon>rosids</taxon>
        <taxon>fabids</taxon>
        <taxon>Fabales</taxon>
        <taxon>Fabaceae</taxon>
        <taxon>Papilionoideae</taxon>
        <taxon>50 kb inversion clade</taxon>
        <taxon>NPAAA clade</taxon>
        <taxon>indigoferoid/millettioid clade</taxon>
        <taxon>Phaseoleae</taxon>
        <taxon>Vigna</taxon>
    </lineage>
</organism>
<dbReference type="InterPro" id="IPR025312">
    <property type="entry name" value="DUF4216"/>
</dbReference>
<dbReference type="Pfam" id="PF13960">
    <property type="entry name" value="DUF4218"/>
    <property type="match status" value="1"/>
</dbReference>
<evidence type="ECO:0000259" key="3">
    <source>
        <dbReference type="Pfam" id="PF13963"/>
    </source>
</evidence>
<dbReference type="EMBL" id="CP144692">
    <property type="protein sequence ID" value="WVY97346.1"/>
    <property type="molecule type" value="Genomic_DNA"/>
</dbReference>
<feature type="domain" description="DUF4216" evidence="1">
    <location>
        <begin position="577"/>
        <end position="645"/>
    </location>
</feature>
<dbReference type="PANTHER" id="PTHR48258:SF9">
    <property type="entry name" value="OS01G0348150 PROTEIN"/>
    <property type="match status" value="1"/>
</dbReference>
<dbReference type="InterPro" id="IPR029480">
    <property type="entry name" value="Transpos_assoc"/>
</dbReference>
<evidence type="ECO:0008006" key="6">
    <source>
        <dbReference type="Google" id="ProtNLM"/>
    </source>
</evidence>
<dbReference type="InterPro" id="IPR025452">
    <property type="entry name" value="DUF4218"/>
</dbReference>
<reference evidence="4 5" key="1">
    <citation type="journal article" date="2023" name="Life. Sci Alliance">
        <title>Evolutionary insights into 3D genome organization and epigenetic landscape of Vigna mungo.</title>
        <authorList>
            <person name="Junaid A."/>
            <person name="Singh B."/>
            <person name="Bhatia S."/>
        </authorList>
    </citation>
    <scope>NUCLEOTIDE SEQUENCE [LARGE SCALE GENOMIC DNA]</scope>
    <source>
        <strain evidence="4">Urdbean</strain>
    </source>
</reference>
<accession>A0AAQ3RKD5</accession>
<evidence type="ECO:0000313" key="5">
    <source>
        <dbReference type="Proteomes" id="UP001374535"/>
    </source>
</evidence>
<dbReference type="Pfam" id="PF13952">
    <property type="entry name" value="DUF4216"/>
    <property type="match status" value="1"/>
</dbReference>
<protein>
    <recommendedName>
        <fullName evidence="6">Transposase</fullName>
    </recommendedName>
</protein>
<proteinExistence type="predicted"/>
<evidence type="ECO:0000259" key="2">
    <source>
        <dbReference type="Pfam" id="PF13960"/>
    </source>
</evidence>
<dbReference type="Pfam" id="PF13963">
    <property type="entry name" value="Transpos_assoc"/>
    <property type="match status" value="1"/>
</dbReference>
<gene>
    <name evidence="4" type="ORF">V8G54_029497</name>
</gene>
<feature type="domain" description="Transposase-associated" evidence="3">
    <location>
        <begin position="3"/>
        <end position="76"/>
    </location>
</feature>
<evidence type="ECO:0000313" key="4">
    <source>
        <dbReference type="EMBL" id="WVY97346.1"/>
    </source>
</evidence>
<keyword evidence="5" id="KW-1185">Reference proteome</keyword>
<dbReference type="Pfam" id="PF02992">
    <property type="entry name" value="Transposase_21"/>
    <property type="match status" value="2"/>
</dbReference>
<dbReference type="Proteomes" id="UP001374535">
    <property type="component" value="Chromosome 9"/>
</dbReference>
<name>A0AAQ3RKD5_VIGMU</name>
<dbReference type="AlphaFoldDB" id="A0AAQ3RKD5"/>
<dbReference type="InterPro" id="IPR004242">
    <property type="entry name" value="Transposase_21"/>
</dbReference>